<protein>
    <submittedName>
        <fullName evidence="1">Uncharacterized protein</fullName>
    </submittedName>
</protein>
<keyword evidence="2" id="KW-1185">Reference proteome</keyword>
<accession>A0ABZ1IJE5</accession>
<dbReference type="EMBL" id="CP142149">
    <property type="protein sequence ID" value="WSE34575.1"/>
    <property type="molecule type" value="Genomic_DNA"/>
</dbReference>
<gene>
    <name evidence="1" type="ORF">VSH64_21230</name>
</gene>
<dbReference type="Proteomes" id="UP001330812">
    <property type="component" value="Chromosome"/>
</dbReference>
<reference evidence="1 2" key="1">
    <citation type="journal article" date="2015" name="Int. J. Syst. Evol. Microbiol.">
        <title>Amycolatopsis rhabdoformis sp. nov., an actinomycete isolated from a tropical forest soil.</title>
        <authorList>
            <person name="Souza W.R."/>
            <person name="Silva R.E."/>
            <person name="Goodfellow M."/>
            <person name="Busarakam K."/>
            <person name="Figueiro F.S."/>
            <person name="Ferreira D."/>
            <person name="Rodrigues-Filho E."/>
            <person name="Moraes L.A.B."/>
            <person name="Zucchi T.D."/>
        </authorList>
    </citation>
    <scope>NUCLEOTIDE SEQUENCE [LARGE SCALE GENOMIC DNA]</scope>
    <source>
        <strain evidence="1 2">NCIMB 14900</strain>
    </source>
</reference>
<organism evidence="1 2">
    <name type="scientific">Amycolatopsis rhabdoformis</name>
    <dbReference type="NCBI Taxonomy" id="1448059"/>
    <lineage>
        <taxon>Bacteria</taxon>
        <taxon>Bacillati</taxon>
        <taxon>Actinomycetota</taxon>
        <taxon>Actinomycetes</taxon>
        <taxon>Pseudonocardiales</taxon>
        <taxon>Pseudonocardiaceae</taxon>
        <taxon>Amycolatopsis</taxon>
    </lineage>
</organism>
<name>A0ABZ1IJE5_9PSEU</name>
<dbReference type="RefSeq" id="WP_326837383.1">
    <property type="nucleotide sequence ID" value="NZ_CP142149.1"/>
</dbReference>
<evidence type="ECO:0000313" key="1">
    <source>
        <dbReference type="EMBL" id="WSE34575.1"/>
    </source>
</evidence>
<sequence length="310" mass="34665">MLAASEHLAAFDAEQMRSWRERYAPGLPVDEEVPDEDDLPRGIRIFQLGREFRYNSDIAATERIRVLAVLDNVLGDTADPERHSVIAMFLRMALDLEMLQELWPSLGPRVRRVCFLLFSSWPAGAPGWMTVDADQLPPWNPALVARIRRDGRDAGAPGEPLVTDPFAVEQLADPEEVVTWAPPEAIAAWSDLAGKVHAELTRVGISATIDTRLFDRTAGLHIGLSIAQPPYGVTLEWRSPLQNSKKYNDDLLAQNRTELMAYSIETHAILLRAALDVLAAAGFHTMVYYYFPHDRGCEYRVLAPPENPIT</sequence>
<proteinExistence type="predicted"/>
<evidence type="ECO:0000313" key="2">
    <source>
        <dbReference type="Proteomes" id="UP001330812"/>
    </source>
</evidence>